<organism evidence="2">
    <name type="scientific">Trichophyton rubrum CBS 288.86</name>
    <dbReference type="NCBI Taxonomy" id="1215330"/>
    <lineage>
        <taxon>Eukaryota</taxon>
        <taxon>Fungi</taxon>
        <taxon>Dikarya</taxon>
        <taxon>Ascomycota</taxon>
        <taxon>Pezizomycotina</taxon>
        <taxon>Eurotiomycetes</taxon>
        <taxon>Eurotiomycetidae</taxon>
        <taxon>Onygenales</taxon>
        <taxon>Arthrodermataceae</taxon>
        <taxon>Trichophyton</taxon>
    </lineage>
</organism>
<gene>
    <name evidence="2" type="ORF">H103_05925</name>
</gene>
<proteinExistence type="predicted"/>
<dbReference type="Proteomes" id="UP000023758">
    <property type="component" value="Unassembled WGS sequence"/>
</dbReference>
<protein>
    <submittedName>
        <fullName evidence="2">Uncharacterized protein</fullName>
    </submittedName>
</protein>
<evidence type="ECO:0000256" key="1">
    <source>
        <dbReference type="SAM" id="MobiDB-lite"/>
    </source>
</evidence>
<feature type="region of interest" description="Disordered" evidence="1">
    <location>
        <begin position="24"/>
        <end position="53"/>
    </location>
</feature>
<accession>A0A022VX69</accession>
<sequence>MSSRAAKSSLNALKGWFMSSRQRMLKLSRGNGTPGERAGPTKSGNNDAKIGSRLDVGEMLKKDGKDFRRYHWQYNIDAENSTIRKAAQKNSHRKVSFADFEIKENPTDEELTQGMEQFFDDLAENSED</sequence>
<reference evidence="2" key="1">
    <citation type="submission" date="2014-02" db="EMBL/GenBank/DDBJ databases">
        <title>The Genome Sequence of Trichophyton rubrum (morphotype fischeri) CBS 288.86.</title>
        <authorList>
            <consortium name="The Broad Institute Genomics Platform"/>
            <person name="Cuomo C.A."/>
            <person name="White T.C."/>
            <person name="Graser Y."/>
            <person name="Martinez-Rossi N."/>
            <person name="Heitman J."/>
            <person name="Young S.K."/>
            <person name="Zeng Q."/>
            <person name="Gargeya S."/>
            <person name="Abouelleil A."/>
            <person name="Alvarado L."/>
            <person name="Chapman S.B."/>
            <person name="Gainer-Dewar J."/>
            <person name="Goldberg J."/>
            <person name="Griggs A."/>
            <person name="Gujja S."/>
            <person name="Hansen M."/>
            <person name="Howarth C."/>
            <person name="Imamovic A."/>
            <person name="Larimer J."/>
            <person name="Martinez D."/>
            <person name="Murphy C."/>
            <person name="Pearson M.D."/>
            <person name="Persinoti G."/>
            <person name="Poon T."/>
            <person name="Priest M."/>
            <person name="Roberts A.D."/>
            <person name="Saif S."/>
            <person name="Shea T.D."/>
            <person name="Sykes S.N."/>
            <person name="Wortman J."/>
            <person name="Nusbaum C."/>
            <person name="Birren B."/>
        </authorList>
    </citation>
    <scope>NUCLEOTIDE SEQUENCE [LARGE SCALE GENOMIC DNA]</scope>
    <source>
        <strain evidence="2">CBS 288.86</strain>
    </source>
</reference>
<name>A0A022VX69_TRIRU</name>
<dbReference type="AlphaFoldDB" id="A0A022VX69"/>
<evidence type="ECO:0000313" key="2">
    <source>
        <dbReference type="EMBL" id="EZF50660.1"/>
    </source>
</evidence>
<dbReference type="HOGENOM" id="CLU_125044_0_0_1"/>
<dbReference type="EMBL" id="KK207880">
    <property type="protein sequence ID" value="EZF50660.1"/>
    <property type="molecule type" value="Genomic_DNA"/>
</dbReference>